<accession>A0ABW5RVC9</accession>
<proteinExistence type="predicted"/>
<dbReference type="EMBL" id="JBHUMF010000031">
    <property type="protein sequence ID" value="MFD2682036.1"/>
    <property type="molecule type" value="Genomic_DNA"/>
</dbReference>
<keyword evidence="3" id="KW-1185">Reference proteome</keyword>
<evidence type="ECO:0000313" key="3">
    <source>
        <dbReference type="Proteomes" id="UP001597506"/>
    </source>
</evidence>
<evidence type="ECO:0000259" key="1">
    <source>
        <dbReference type="Pfam" id="PF12867"/>
    </source>
</evidence>
<name>A0ABW5RVC9_9BACI</name>
<gene>
    <name evidence="2" type="ORF">ACFSUL_14945</name>
</gene>
<reference evidence="3" key="1">
    <citation type="journal article" date="2019" name="Int. J. Syst. Evol. Microbiol.">
        <title>The Global Catalogue of Microorganisms (GCM) 10K type strain sequencing project: providing services to taxonomists for standard genome sequencing and annotation.</title>
        <authorList>
            <consortium name="The Broad Institute Genomics Platform"/>
            <consortium name="The Broad Institute Genome Sequencing Center for Infectious Disease"/>
            <person name="Wu L."/>
            <person name="Ma J."/>
        </authorList>
    </citation>
    <scope>NUCLEOTIDE SEQUENCE [LARGE SCALE GENOMIC DNA]</scope>
    <source>
        <strain evidence="3">KCTC 3913</strain>
    </source>
</reference>
<evidence type="ECO:0000313" key="2">
    <source>
        <dbReference type="EMBL" id="MFD2682036.1"/>
    </source>
</evidence>
<dbReference type="InterPro" id="IPR034660">
    <property type="entry name" value="DinB/YfiT-like"/>
</dbReference>
<dbReference type="SUPFAM" id="SSF109854">
    <property type="entry name" value="DinB/YfiT-like putative metalloenzymes"/>
    <property type="match status" value="1"/>
</dbReference>
<protein>
    <submittedName>
        <fullName evidence="2">DinB family protein</fullName>
    </submittedName>
</protein>
<dbReference type="RefSeq" id="WP_377936725.1">
    <property type="nucleotide sequence ID" value="NZ_JBHUMF010000031.1"/>
</dbReference>
<dbReference type="Pfam" id="PF12867">
    <property type="entry name" value="DinB_2"/>
    <property type="match status" value="1"/>
</dbReference>
<dbReference type="Proteomes" id="UP001597506">
    <property type="component" value="Unassembled WGS sequence"/>
</dbReference>
<feature type="domain" description="DinB-like" evidence="1">
    <location>
        <begin position="10"/>
        <end position="157"/>
    </location>
</feature>
<comment type="caution">
    <text evidence="2">The sequence shown here is derived from an EMBL/GenBank/DDBJ whole genome shotgun (WGS) entry which is preliminary data.</text>
</comment>
<sequence length="164" mass="18727">MEEYVEHNKAVRAELLESVNGLTDEQLNKEVEDGRWTIMQVLEHLYLMERSITKAIQGTLEKGEVCPVDAKPIHLSVDRSKKVNAPSFVDPSKESITLDEMKEKLIESRNGLLQVVGNTTKHDLAQKSYPHPVFGLVSLEQWVPFIGYHEKRHLAQIEELKAKL</sequence>
<dbReference type="Gene3D" id="1.20.120.450">
    <property type="entry name" value="dinb family like domain"/>
    <property type="match status" value="1"/>
</dbReference>
<dbReference type="InterPro" id="IPR024775">
    <property type="entry name" value="DinB-like"/>
</dbReference>
<organism evidence="2 3">
    <name type="scientific">Bacillus seohaeanensis</name>
    <dbReference type="NCBI Taxonomy" id="284580"/>
    <lineage>
        <taxon>Bacteria</taxon>
        <taxon>Bacillati</taxon>
        <taxon>Bacillota</taxon>
        <taxon>Bacilli</taxon>
        <taxon>Bacillales</taxon>
        <taxon>Bacillaceae</taxon>
        <taxon>Bacillus</taxon>
    </lineage>
</organism>